<proteinExistence type="predicted"/>
<keyword evidence="2" id="KW-1185">Reference proteome</keyword>
<protein>
    <submittedName>
        <fullName evidence="1">Uncharacterized protein</fullName>
    </submittedName>
</protein>
<sequence length="123" mass="13394">MASESLPSSNNTSELKIESFAVPILLPTKTRKMSSKFTLPRDSALESILSKKTTAAKLNVGGSAGIFTDCRVARPASGAAAWTVTAQIPVYRGWSREEQDKEGIFLYLYKGEQGKVLQSIRLV</sequence>
<gene>
    <name evidence="1" type="ORF">GOMPHAMPRED_005399</name>
</gene>
<evidence type="ECO:0000313" key="2">
    <source>
        <dbReference type="Proteomes" id="UP000664169"/>
    </source>
</evidence>
<name>A0A8H3FRI0_9LECA</name>
<dbReference type="AlphaFoldDB" id="A0A8H3FRI0"/>
<comment type="caution">
    <text evidence="1">The sequence shown here is derived from an EMBL/GenBank/DDBJ whole genome shotgun (WGS) entry which is preliminary data.</text>
</comment>
<accession>A0A8H3FRI0</accession>
<dbReference type="Proteomes" id="UP000664169">
    <property type="component" value="Unassembled WGS sequence"/>
</dbReference>
<organism evidence="1 2">
    <name type="scientific">Gomphillus americanus</name>
    <dbReference type="NCBI Taxonomy" id="1940652"/>
    <lineage>
        <taxon>Eukaryota</taxon>
        <taxon>Fungi</taxon>
        <taxon>Dikarya</taxon>
        <taxon>Ascomycota</taxon>
        <taxon>Pezizomycotina</taxon>
        <taxon>Lecanoromycetes</taxon>
        <taxon>OSLEUM clade</taxon>
        <taxon>Ostropomycetidae</taxon>
        <taxon>Ostropales</taxon>
        <taxon>Graphidaceae</taxon>
        <taxon>Gomphilloideae</taxon>
        <taxon>Gomphillus</taxon>
    </lineage>
</organism>
<dbReference type="EMBL" id="CAJPDQ010000032">
    <property type="protein sequence ID" value="CAF9929431.1"/>
    <property type="molecule type" value="Genomic_DNA"/>
</dbReference>
<evidence type="ECO:0000313" key="1">
    <source>
        <dbReference type="EMBL" id="CAF9929431.1"/>
    </source>
</evidence>
<reference evidence="1" key="1">
    <citation type="submission" date="2021-03" db="EMBL/GenBank/DDBJ databases">
        <authorList>
            <person name="Tagirdzhanova G."/>
        </authorList>
    </citation>
    <scope>NUCLEOTIDE SEQUENCE</scope>
</reference>